<keyword evidence="3" id="KW-1003">Cell membrane</keyword>
<keyword evidence="5 7" id="KW-1133">Transmembrane helix</keyword>
<keyword evidence="9" id="KW-1185">Reference proteome</keyword>
<dbReference type="PANTHER" id="PTHR34184:SF4">
    <property type="entry name" value="UPF0718 PROTEIN YCGR"/>
    <property type="match status" value="1"/>
</dbReference>
<dbReference type="GO" id="GO:0005886">
    <property type="term" value="C:plasma membrane"/>
    <property type="evidence" value="ECO:0007669"/>
    <property type="project" value="UniProtKB-SubCell"/>
</dbReference>
<feature type="transmembrane region" description="Helical" evidence="7">
    <location>
        <begin position="35"/>
        <end position="55"/>
    </location>
</feature>
<name>A0A1I4RM72_9BACT</name>
<comment type="subcellular location">
    <subcellularLocation>
        <location evidence="1">Cell membrane</location>
        <topology evidence="1">Multi-pass membrane protein</topology>
    </subcellularLocation>
</comment>
<dbReference type="PANTHER" id="PTHR34184">
    <property type="entry name" value="UPF0718 PROTEIN YCGR"/>
    <property type="match status" value="1"/>
</dbReference>
<evidence type="ECO:0000256" key="4">
    <source>
        <dbReference type="ARBA" id="ARBA00022692"/>
    </source>
</evidence>
<dbReference type="EMBL" id="FOUU01000001">
    <property type="protein sequence ID" value="SFM53312.1"/>
    <property type="molecule type" value="Genomic_DNA"/>
</dbReference>
<feature type="transmembrane region" description="Helical" evidence="7">
    <location>
        <begin position="76"/>
        <end position="102"/>
    </location>
</feature>
<evidence type="ECO:0000313" key="9">
    <source>
        <dbReference type="Proteomes" id="UP000199611"/>
    </source>
</evidence>
<proteinExistence type="inferred from homology"/>
<comment type="similarity">
    <text evidence="2">Belongs to the UPF0718 family.</text>
</comment>
<sequence>MLPAFIVMTILSVILGTYAYKKDPTLLLESARSGGFLFIKLLPIMILAMFLAGLMENIFPRDAIARYVGRESGWTGLLIGTVMGILTPGGPFVQFPIVASLFRAGADIGPVVAYLSAWSLLGLNRVIALEVPLLGIHVVGIRFLSSLVFPPIIGLIARWLWLVLRFSLKT</sequence>
<gene>
    <name evidence="8" type="ORF">SAMN05660836_00695</name>
</gene>
<dbReference type="STRING" id="39841.SAMN05660836_00695"/>
<organism evidence="8 9">
    <name type="scientific">Thermodesulforhabdus norvegica</name>
    <dbReference type="NCBI Taxonomy" id="39841"/>
    <lineage>
        <taxon>Bacteria</taxon>
        <taxon>Pseudomonadati</taxon>
        <taxon>Thermodesulfobacteriota</taxon>
        <taxon>Syntrophobacteria</taxon>
        <taxon>Syntrophobacterales</taxon>
        <taxon>Thermodesulforhabdaceae</taxon>
        <taxon>Thermodesulforhabdus</taxon>
    </lineage>
</organism>
<feature type="transmembrane region" description="Helical" evidence="7">
    <location>
        <begin position="139"/>
        <end position="161"/>
    </location>
</feature>
<evidence type="ECO:0000256" key="2">
    <source>
        <dbReference type="ARBA" id="ARBA00006386"/>
    </source>
</evidence>
<dbReference type="InterPro" id="IPR005524">
    <property type="entry name" value="DUF318"/>
</dbReference>
<keyword evidence="4 7" id="KW-0812">Transmembrane</keyword>
<dbReference type="Proteomes" id="UP000199611">
    <property type="component" value="Unassembled WGS sequence"/>
</dbReference>
<evidence type="ECO:0000256" key="7">
    <source>
        <dbReference type="SAM" id="Phobius"/>
    </source>
</evidence>
<evidence type="ECO:0000313" key="8">
    <source>
        <dbReference type="EMBL" id="SFM53312.1"/>
    </source>
</evidence>
<evidence type="ECO:0000256" key="1">
    <source>
        <dbReference type="ARBA" id="ARBA00004651"/>
    </source>
</evidence>
<dbReference type="OrthoDB" id="5797013at2"/>
<evidence type="ECO:0000256" key="3">
    <source>
        <dbReference type="ARBA" id="ARBA00022475"/>
    </source>
</evidence>
<protein>
    <submittedName>
        <fullName evidence="8">Predicted permease</fullName>
    </submittedName>
</protein>
<dbReference type="AlphaFoldDB" id="A0A1I4RM72"/>
<reference evidence="8 9" key="1">
    <citation type="submission" date="2016-10" db="EMBL/GenBank/DDBJ databases">
        <authorList>
            <person name="de Groot N.N."/>
        </authorList>
    </citation>
    <scope>NUCLEOTIDE SEQUENCE [LARGE SCALE GENOMIC DNA]</scope>
    <source>
        <strain evidence="8 9">DSM 9990</strain>
    </source>
</reference>
<keyword evidence="6 7" id="KW-0472">Membrane</keyword>
<dbReference type="RefSeq" id="WP_093393477.1">
    <property type="nucleotide sequence ID" value="NZ_FOUU01000001.1"/>
</dbReference>
<accession>A0A1I4RM72</accession>
<dbReference type="InterPro" id="IPR052923">
    <property type="entry name" value="UPF0718"/>
</dbReference>
<feature type="transmembrane region" description="Helical" evidence="7">
    <location>
        <begin position="108"/>
        <end position="127"/>
    </location>
</feature>
<evidence type="ECO:0000256" key="5">
    <source>
        <dbReference type="ARBA" id="ARBA00022989"/>
    </source>
</evidence>
<evidence type="ECO:0000256" key="6">
    <source>
        <dbReference type="ARBA" id="ARBA00023136"/>
    </source>
</evidence>
<dbReference type="Pfam" id="PF03773">
    <property type="entry name" value="ArsP_1"/>
    <property type="match status" value="1"/>
</dbReference>